<dbReference type="InterPro" id="IPR032675">
    <property type="entry name" value="LRR_dom_sf"/>
</dbReference>
<dbReference type="Bgee" id="ENSLOCG00000007850">
    <property type="expression patterns" value="Expressed in testis and 12 other cell types or tissues"/>
</dbReference>
<reference evidence="7" key="3">
    <citation type="submission" date="2025-09" db="UniProtKB">
        <authorList>
            <consortium name="Ensembl"/>
        </authorList>
    </citation>
    <scope>IDENTIFICATION</scope>
</reference>
<reference evidence="7" key="2">
    <citation type="submission" date="2025-08" db="UniProtKB">
        <authorList>
            <consortium name="Ensembl"/>
        </authorList>
    </citation>
    <scope>IDENTIFICATION</scope>
</reference>
<dbReference type="eggNOG" id="KOG1644">
    <property type="taxonomic scope" value="Eukaryota"/>
</dbReference>
<dbReference type="Gene3D" id="3.80.10.10">
    <property type="entry name" value="Ribonuclease Inhibitor"/>
    <property type="match status" value="1"/>
</dbReference>
<reference evidence="8" key="1">
    <citation type="submission" date="2011-12" db="EMBL/GenBank/DDBJ databases">
        <title>The Draft Genome of Lepisosteus oculatus.</title>
        <authorList>
            <consortium name="The Broad Institute Genome Assembly &amp; Analysis Group"/>
            <consortium name="Computational R&amp;D Group"/>
            <consortium name="and Sequencing Platform"/>
            <person name="Di Palma F."/>
            <person name="Alfoldi J."/>
            <person name="Johnson J."/>
            <person name="Berlin A."/>
            <person name="Gnerre S."/>
            <person name="Jaffe D."/>
            <person name="MacCallum I."/>
            <person name="Young S."/>
            <person name="Walker B.J."/>
            <person name="Lander E.S."/>
            <person name="Lindblad-Toh K."/>
        </authorList>
    </citation>
    <scope>NUCLEOTIDE SEQUENCE [LARGE SCALE GENOMIC DNA]</scope>
</reference>
<evidence type="ECO:0000259" key="6">
    <source>
        <dbReference type="SMART" id="SM00446"/>
    </source>
</evidence>
<dbReference type="EMBL" id="AHAT01003023">
    <property type="status" value="NOT_ANNOTATED_CDS"/>
    <property type="molecule type" value="Genomic_DNA"/>
</dbReference>
<dbReference type="Pfam" id="PF14580">
    <property type="entry name" value="LRR_9"/>
    <property type="match status" value="1"/>
</dbReference>
<keyword evidence="3" id="KW-0963">Cytoplasm</keyword>
<dbReference type="Proteomes" id="UP000018468">
    <property type="component" value="Linkage group LG3"/>
</dbReference>
<sequence>FTGAPKGRKMYGPPVDFSFKCLSSLADVLSEHPNVGLKPVHRTPEGKFCSKALRLSNNILSNLSDFATASTALLDDPKQLSWIDLSFNDLSTIDPILTEFRELRVLYLHGNSISRLSEVDKLAALPHLQSLTLHGNTLENEKDYRNYVISALPHLKSLDFSAVTKQDRVTAQIWRRGSSRPKRSRKTPNE</sequence>
<dbReference type="GeneTree" id="ENSGT00510000047925"/>
<organism evidence="7 8">
    <name type="scientific">Lepisosteus oculatus</name>
    <name type="common">Spotted gar</name>
    <dbReference type="NCBI Taxonomy" id="7918"/>
    <lineage>
        <taxon>Eukaryota</taxon>
        <taxon>Metazoa</taxon>
        <taxon>Chordata</taxon>
        <taxon>Craniata</taxon>
        <taxon>Vertebrata</taxon>
        <taxon>Euteleostomi</taxon>
        <taxon>Actinopterygii</taxon>
        <taxon>Neopterygii</taxon>
        <taxon>Holostei</taxon>
        <taxon>Semionotiformes</taxon>
        <taxon>Lepisosteidae</taxon>
        <taxon>Lepisosteus</taxon>
    </lineage>
</organism>
<evidence type="ECO:0000256" key="4">
    <source>
        <dbReference type="ARBA" id="ARBA00022614"/>
    </source>
</evidence>
<dbReference type="PANTHER" id="PTHR46545:SF1">
    <property type="entry name" value="LEUCINE-RICH REPEAT-CONTAINING PROTEIN 51"/>
    <property type="match status" value="1"/>
</dbReference>
<dbReference type="InterPro" id="IPR001611">
    <property type="entry name" value="Leu-rich_rpt"/>
</dbReference>
<dbReference type="InParanoid" id="W5MMC2"/>
<evidence type="ECO:0000313" key="7">
    <source>
        <dbReference type="Ensembl" id="ENSLOCP00000009531.1"/>
    </source>
</evidence>
<dbReference type="GO" id="GO:0005930">
    <property type="term" value="C:axoneme"/>
    <property type="evidence" value="ECO:0000318"/>
    <property type="project" value="GO_Central"/>
</dbReference>
<keyword evidence="8" id="KW-1185">Reference proteome</keyword>
<protein>
    <recommendedName>
        <fullName evidence="2">Leucine-rich repeat-containing protein 51</fullName>
    </recommendedName>
</protein>
<dbReference type="InterPro" id="IPR003603">
    <property type="entry name" value="U2A'_phosphoprotein32A_C"/>
</dbReference>
<dbReference type="SUPFAM" id="SSF52075">
    <property type="entry name" value="Outer arm dynein light chain 1"/>
    <property type="match status" value="1"/>
</dbReference>
<feature type="domain" description="U2A'/phosphoprotein 32 family A C-terminal" evidence="6">
    <location>
        <begin position="141"/>
        <end position="159"/>
    </location>
</feature>
<keyword evidence="4" id="KW-0433">Leucine-rich repeat</keyword>
<dbReference type="Ensembl" id="ENSLOCT00000009542.1">
    <property type="protein sequence ID" value="ENSLOCP00000009531.1"/>
    <property type="gene ID" value="ENSLOCG00000007850.1"/>
</dbReference>
<dbReference type="HOGENOM" id="CLU_095080_1_1_1"/>
<evidence type="ECO:0000256" key="3">
    <source>
        <dbReference type="ARBA" id="ARBA00022490"/>
    </source>
</evidence>
<dbReference type="PROSITE" id="PS51450">
    <property type="entry name" value="LRR"/>
    <property type="match status" value="1"/>
</dbReference>
<evidence type="ECO:0000313" key="8">
    <source>
        <dbReference type="Proteomes" id="UP000018468"/>
    </source>
</evidence>
<evidence type="ECO:0000256" key="1">
    <source>
        <dbReference type="ARBA" id="ARBA00004496"/>
    </source>
</evidence>
<dbReference type="SMART" id="SM00446">
    <property type="entry name" value="LRRcap"/>
    <property type="match status" value="1"/>
</dbReference>
<evidence type="ECO:0000256" key="5">
    <source>
        <dbReference type="ARBA" id="ARBA00022737"/>
    </source>
</evidence>
<dbReference type="PANTHER" id="PTHR46545">
    <property type="entry name" value="LEUCINE-RICH REPEAT-CONTAINING PROTEIN 51"/>
    <property type="match status" value="1"/>
</dbReference>
<dbReference type="OMA" id="LWHQSNS"/>
<evidence type="ECO:0000256" key="2">
    <source>
        <dbReference type="ARBA" id="ARBA00014223"/>
    </source>
</evidence>
<name>W5MMC2_LEPOC</name>
<accession>W5MMC2</accession>
<keyword evidence="5" id="KW-0677">Repeat</keyword>
<dbReference type="STRING" id="7918.ENSLOCP00000009531"/>
<dbReference type="AlphaFoldDB" id="W5MMC2"/>
<proteinExistence type="predicted"/>
<comment type="subcellular location">
    <subcellularLocation>
        <location evidence="1">Cytoplasm</location>
    </subcellularLocation>
</comment>